<dbReference type="AlphaFoldDB" id="A0AAV2IMH8"/>
<evidence type="ECO:0000313" key="2">
    <source>
        <dbReference type="Proteomes" id="UP001497497"/>
    </source>
</evidence>
<gene>
    <name evidence="1" type="ORF">GSLYS_00020229001</name>
</gene>
<evidence type="ECO:0000313" key="1">
    <source>
        <dbReference type="EMBL" id="CAL1546852.1"/>
    </source>
</evidence>
<dbReference type="Proteomes" id="UP001497497">
    <property type="component" value="Unassembled WGS sequence"/>
</dbReference>
<accession>A0AAV2IMH8</accession>
<dbReference type="EMBL" id="CAXITT010000866">
    <property type="protein sequence ID" value="CAL1546852.1"/>
    <property type="molecule type" value="Genomic_DNA"/>
</dbReference>
<sequence length="120" mass="13508">MACCNIVRQEYTCVPATEVLVFRDGTEATLGQVLVCKKPQSPIHLDEKPCKCVRVEHCHNINRASCRIKHAKIPNNYRLTYLDGATEFRASDYLCRTGGCCVLAKSTKVGRTHLHPKCHH</sequence>
<reference evidence="1 2" key="1">
    <citation type="submission" date="2024-04" db="EMBL/GenBank/DDBJ databases">
        <authorList>
            <consortium name="Genoscope - CEA"/>
            <person name="William W."/>
        </authorList>
    </citation>
    <scope>NUCLEOTIDE SEQUENCE [LARGE SCALE GENOMIC DNA]</scope>
</reference>
<organism evidence="1 2">
    <name type="scientific">Lymnaea stagnalis</name>
    <name type="common">Great pond snail</name>
    <name type="synonym">Helix stagnalis</name>
    <dbReference type="NCBI Taxonomy" id="6523"/>
    <lineage>
        <taxon>Eukaryota</taxon>
        <taxon>Metazoa</taxon>
        <taxon>Spiralia</taxon>
        <taxon>Lophotrochozoa</taxon>
        <taxon>Mollusca</taxon>
        <taxon>Gastropoda</taxon>
        <taxon>Heterobranchia</taxon>
        <taxon>Euthyneura</taxon>
        <taxon>Panpulmonata</taxon>
        <taxon>Hygrophila</taxon>
        <taxon>Lymnaeoidea</taxon>
        <taxon>Lymnaeidae</taxon>
        <taxon>Lymnaea</taxon>
    </lineage>
</organism>
<name>A0AAV2IMH8_LYMST</name>
<proteinExistence type="predicted"/>
<keyword evidence="2" id="KW-1185">Reference proteome</keyword>
<protein>
    <submittedName>
        <fullName evidence="1">Uncharacterized protein</fullName>
    </submittedName>
</protein>
<comment type="caution">
    <text evidence="1">The sequence shown here is derived from an EMBL/GenBank/DDBJ whole genome shotgun (WGS) entry which is preliminary data.</text>
</comment>